<name>A0A7E4WCS3_PANRE</name>
<dbReference type="AlphaFoldDB" id="A0A7E4WCS3"/>
<keyword evidence="1" id="KW-0472">Membrane</keyword>
<accession>A0A7E4WCS3</accession>
<proteinExistence type="predicted"/>
<evidence type="ECO:0000256" key="1">
    <source>
        <dbReference type="SAM" id="Phobius"/>
    </source>
</evidence>
<keyword evidence="1" id="KW-0812">Transmembrane</keyword>
<dbReference type="Proteomes" id="UP000492821">
    <property type="component" value="Unassembled WGS sequence"/>
</dbReference>
<dbReference type="WBParaSite" id="Pan_g9375.t1">
    <property type="protein sequence ID" value="Pan_g9375.t1"/>
    <property type="gene ID" value="Pan_g9375"/>
</dbReference>
<organism evidence="2 3">
    <name type="scientific">Panagrellus redivivus</name>
    <name type="common">Microworm</name>
    <dbReference type="NCBI Taxonomy" id="6233"/>
    <lineage>
        <taxon>Eukaryota</taxon>
        <taxon>Metazoa</taxon>
        <taxon>Ecdysozoa</taxon>
        <taxon>Nematoda</taxon>
        <taxon>Chromadorea</taxon>
        <taxon>Rhabditida</taxon>
        <taxon>Tylenchina</taxon>
        <taxon>Panagrolaimomorpha</taxon>
        <taxon>Panagrolaimoidea</taxon>
        <taxon>Panagrolaimidae</taxon>
        <taxon>Panagrellus</taxon>
    </lineage>
</organism>
<protein>
    <submittedName>
        <fullName evidence="3">Secreted protein</fullName>
    </submittedName>
</protein>
<sequence>MHPWGRRFEVLMVGTSVGRDHYHHHAWPLGECLKPLGSTFNPFTAVFGTSLTKRQFGGRKTYLFRVQRAKRDTLLLLEVTAMSMLSVVVVATPAGVG</sequence>
<evidence type="ECO:0000313" key="3">
    <source>
        <dbReference type="WBParaSite" id="Pan_g9375.t1"/>
    </source>
</evidence>
<evidence type="ECO:0000313" key="2">
    <source>
        <dbReference type="Proteomes" id="UP000492821"/>
    </source>
</evidence>
<keyword evidence="1" id="KW-1133">Transmembrane helix</keyword>
<keyword evidence="2" id="KW-1185">Reference proteome</keyword>
<reference evidence="2" key="1">
    <citation type="journal article" date="2013" name="Genetics">
        <title>The draft genome and transcriptome of Panagrellus redivivus are shaped by the harsh demands of a free-living lifestyle.</title>
        <authorList>
            <person name="Srinivasan J."/>
            <person name="Dillman A.R."/>
            <person name="Macchietto M.G."/>
            <person name="Heikkinen L."/>
            <person name="Lakso M."/>
            <person name="Fracchia K.M."/>
            <person name="Antoshechkin I."/>
            <person name="Mortazavi A."/>
            <person name="Wong G."/>
            <person name="Sternberg P.W."/>
        </authorList>
    </citation>
    <scope>NUCLEOTIDE SEQUENCE [LARGE SCALE GENOMIC DNA]</scope>
    <source>
        <strain evidence="2">MT8872</strain>
    </source>
</reference>
<feature type="transmembrane region" description="Helical" evidence="1">
    <location>
        <begin position="74"/>
        <end position="96"/>
    </location>
</feature>
<reference evidence="3" key="2">
    <citation type="submission" date="2020-10" db="UniProtKB">
        <authorList>
            <consortium name="WormBaseParasite"/>
        </authorList>
    </citation>
    <scope>IDENTIFICATION</scope>
</reference>